<organism evidence="1 2">
    <name type="scientific">Solimicrobium silvestre</name>
    <dbReference type="NCBI Taxonomy" id="2099400"/>
    <lineage>
        <taxon>Bacteria</taxon>
        <taxon>Pseudomonadati</taxon>
        <taxon>Pseudomonadota</taxon>
        <taxon>Betaproteobacteria</taxon>
        <taxon>Burkholderiales</taxon>
        <taxon>Oxalobacteraceae</taxon>
        <taxon>Solimicrobium</taxon>
    </lineage>
</organism>
<comment type="caution">
    <text evidence="1">The sequence shown here is derived from an EMBL/GenBank/DDBJ whole genome shotgun (WGS) entry which is preliminary data.</text>
</comment>
<sequence length="194" mass="21554">MIELKQTEIFRKWRLQLKDDKVRALIASRLDRLSFGHAGDAEPIGQGISELRIHYGLGFRIYFQKRGNTIIVLLCGGDKSSQAKDIKTAKKLAAEWSEKMTEKLTTYDPAEDLSSDEAMAIFMTEAFETNDASYIAHALGVVARAKGMAQIAVQTGLSREQLYRSFSENGNPTLKTTLAVMKALGLDLTAKVHE</sequence>
<dbReference type="OrthoDB" id="9800258at2"/>
<dbReference type="InterPro" id="IPR014056">
    <property type="entry name" value="TypeIITA-like_toxin_pred"/>
</dbReference>
<dbReference type="PANTHER" id="PTHR41791">
    <property type="entry name" value="SSL7039 PROTEIN"/>
    <property type="match status" value="1"/>
</dbReference>
<dbReference type="PANTHER" id="PTHR41791:SF1">
    <property type="entry name" value="SSL7039 PROTEIN"/>
    <property type="match status" value="1"/>
</dbReference>
<evidence type="ECO:0000313" key="2">
    <source>
        <dbReference type="Proteomes" id="UP000237839"/>
    </source>
</evidence>
<gene>
    <name evidence="1" type="ORF">S2091_0639</name>
</gene>
<evidence type="ECO:0000313" key="1">
    <source>
        <dbReference type="EMBL" id="PRC94636.1"/>
    </source>
</evidence>
<dbReference type="AlphaFoldDB" id="A0A2S9H440"/>
<dbReference type="Proteomes" id="UP000237839">
    <property type="component" value="Unassembled WGS sequence"/>
</dbReference>
<dbReference type="Pfam" id="PF21716">
    <property type="entry name" value="dnstrm_HI1420"/>
    <property type="match status" value="1"/>
</dbReference>
<reference evidence="1 2" key="1">
    <citation type="submission" date="2018-02" db="EMBL/GenBank/DDBJ databases">
        <title>Solimicrobium silvestre gen. nov., sp. nov., isolated from alpine forest soil.</title>
        <authorList>
            <person name="Margesin R."/>
            <person name="Albuquerque L."/>
            <person name="Zhang D.-C."/>
            <person name="Froufe H.J.C."/>
            <person name="Severino R."/>
            <person name="Roxo I."/>
            <person name="Egas C."/>
            <person name="Da Costa M.S."/>
        </authorList>
    </citation>
    <scope>NUCLEOTIDE SEQUENCE [LARGE SCALE GENOMIC DNA]</scope>
    <source>
        <strain evidence="1 2">S20-91</strain>
    </source>
</reference>
<proteinExistence type="predicted"/>
<protein>
    <submittedName>
        <fullName evidence="1">Putative addiction module killer protein</fullName>
    </submittedName>
</protein>
<keyword evidence="2" id="KW-1185">Reference proteome</keyword>
<name>A0A2S9H440_9BURK</name>
<dbReference type="InterPro" id="IPR010982">
    <property type="entry name" value="Lambda_DNA-bd_dom_sf"/>
</dbReference>
<accession>A0A2S9H440</accession>
<dbReference type="EMBL" id="PUGF01000002">
    <property type="protein sequence ID" value="PRC94636.1"/>
    <property type="molecule type" value="Genomic_DNA"/>
</dbReference>
<dbReference type="GO" id="GO:0003677">
    <property type="term" value="F:DNA binding"/>
    <property type="evidence" value="ECO:0007669"/>
    <property type="project" value="InterPro"/>
</dbReference>
<dbReference type="SUPFAM" id="SSF47413">
    <property type="entry name" value="lambda repressor-like DNA-binding domains"/>
    <property type="match status" value="1"/>
</dbReference>
<dbReference type="InterPro" id="IPR014057">
    <property type="entry name" value="HI1420"/>
</dbReference>
<dbReference type="RefSeq" id="WP_105530349.1">
    <property type="nucleotide sequence ID" value="NZ_PUGF01000002.1"/>
</dbReference>